<dbReference type="GO" id="GO:0005615">
    <property type="term" value="C:extracellular space"/>
    <property type="evidence" value="ECO:0007669"/>
    <property type="project" value="TreeGrafter"/>
</dbReference>
<feature type="region of interest" description="Disordered" evidence="9">
    <location>
        <begin position="296"/>
        <end position="318"/>
    </location>
</feature>
<gene>
    <name evidence="11" type="ORF">MONAX_5E007391</name>
</gene>
<evidence type="ECO:0000259" key="10">
    <source>
        <dbReference type="Pfam" id="PF01094"/>
    </source>
</evidence>
<protein>
    <recommendedName>
        <fullName evidence="10">Receptor ligand binding region domain-containing protein</fullName>
    </recommendedName>
</protein>
<dbReference type="InterPro" id="IPR008160">
    <property type="entry name" value="Collagen"/>
</dbReference>
<evidence type="ECO:0000256" key="7">
    <source>
        <dbReference type="ARBA" id="ARBA00023119"/>
    </source>
</evidence>
<evidence type="ECO:0000256" key="9">
    <source>
        <dbReference type="SAM" id="MobiDB-lite"/>
    </source>
</evidence>
<keyword evidence="4" id="KW-0812">Transmembrane</keyword>
<accession>A0A5E4ABB2</accession>
<name>A0A5E4ABB2_MARMO</name>
<dbReference type="PANTHER" id="PTHR24023:SF1082">
    <property type="entry name" value="COLLAGEN TRIPLE HELIX REPEAT"/>
    <property type="match status" value="1"/>
</dbReference>
<dbReference type="GO" id="GO:0031012">
    <property type="term" value="C:extracellular matrix"/>
    <property type="evidence" value="ECO:0007669"/>
    <property type="project" value="TreeGrafter"/>
</dbReference>
<feature type="region of interest" description="Disordered" evidence="9">
    <location>
        <begin position="1"/>
        <end position="202"/>
    </location>
</feature>
<dbReference type="InterPro" id="IPR028082">
    <property type="entry name" value="Peripla_BP_I"/>
</dbReference>
<organism evidence="11 12">
    <name type="scientific">Marmota monax</name>
    <name type="common">Woodchuck</name>
    <dbReference type="NCBI Taxonomy" id="9995"/>
    <lineage>
        <taxon>Eukaryota</taxon>
        <taxon>Metazoa</taxon>
        <taxon>Chordata</taxon>
        <taxon>Craniata</taxon>
        <taxon>Vertebrata</taxon>
        <taxon>Euteleostomi</taxon>
        <taxon>Mammalia</taxon>
        <taxon>Eutheria</taxon>
        <taxon>Euarchontoglires</taxon>
        <taxon>Glires</taxon>
        <taxon>Rodentia</taxon>
        <taxon>Sciuromorpha</taxon>
        <taxon>Sciuridae</taxon>
        <taxon>Xerinae</taxon>
        <taxon>Marmotini</taxon>
        <taxon>Marmota</taxon>
    </lineage>
</organism>
<keyword evidence="5" id="KW-0732">Signal</keyword>
<keyword evidence="8" id="KW-0472">Membrane</keyword>
<evidence type="ECO:0000256" key="8">
    <source>
        <dbReference type="ARBA" id="ARBA00023136"/>
    </source>
</evidence>
<dbReference type="PANTHER" id="PTHR24023">
    <property type="entry name" value="COLLAGEN ALPHA"/>
    <property type="match status" value="1"/>
</dbReference>
<feature type="domain" description="Receptor ligand binding region" evidence="10">
    <location>
        <begin position="245"/>
        <end position="301"/>
    </location>
</feature>
<evidence type="ECO:0000313" key="12">
    <source>
        <dbReference type="Proteomes" id="UP000335636"/>
    </source>
</evidence>
<dbReference type="Pfam" id="PF01094">
    <property type="entry name" value="ANF_receptor"/>
    <property type="match status" value="1"/>
</dbReference>
<keyword evidence="3" id="KW-0964">Secreted</keyword>
<keyword evidence="6" id="KW-1133">Transmembrane helix</keyword>
<dbReference type="EMBL" id="CABDUW010000036">
    <property type="protein sequence ID" value="VTJ54196.1"/>
    <property type="molecule type" value="Genomic_DNA"/>
</dbReference>
<dbReference type="GO" id="GO:0005581">
    <property type="term" value="C:collagen trimer"/>
    <property type="evidence" value="ECO:0007669"/>
    <property type="project" value="UniProtKB-KW"/>
</dbReference>
<evidence type="ECO:0000256" key="2">
    <source>
        <dbReference type="ARBA" id="ARBA00004498"/>
    </source>
</evidence>
<dbReference type="GO" id="GO:0016020">
    <property type="term" value="C:membrane"/>
    <property type="evidence" value="ECO:0007669"/>
    <property type="project" value="UniProtKB-SubCell"/>
</dbReference>
<evidence type="ECO:0000256" key="6">
    <source>
        <dbReference type="ARBA" id="ARBA00022989"/>
    </source>
</evidence>
<dbReference type="Proteomes" id="UP000335636">
    <property type="component" value="Unassembled WGS sequence"/>
</dbReference>
<evidence type="ECO:0000256" key="5">
    <source>
        <dbReference type="ARBA" id="ARBA00022729"/>
    </source>
</evidence>
<comment type="caution">
    <text evidence="11">The sequence shown here is derived from an EMBL/GenBank/DDBJ whole genome shotgun (WGS) entry which is preliminary data.</text>
</comment>
<proteinExistence type="predicted"/>
<feature type="compositionally biased region" description="Pro residues" evidence="9">
    <location>
        <begin position="374"/>
        <end position="385"/>
    </location>
</feature>
<evidence type="ECO:0000256" key="4">
    <source>
        <dbReference type="ARBA" id="ARBA00022692"/>
    </source>
</evidence>
<feature type="region of interest" description="Disordered" evidence="9">
    <location>
        <begin position="424"/>
        <end position="446"/>
    </location>
</feature>
<dbReference type="InterPro" id="IPR050149">
    <property type="entry name" value="Collagen_superfamily"/>
</dbReference>
<feature type="region of interest" description="Disordered" evidence="9">
    <location>
        <begin position="369"/>
        <end position="409"/>
    </location>
</feature>
<dbReference type="InterPro" id="IPR001828">
    <property type="entry name" value="ANF_lig-bd_rcpt"/>
</dbReference>
<dbReference type="Gene3D" id="3.40.50.2300">
    <property type="match status" value="1"/>
</dbReference>
<comment type="subcellular location">
    <subcellularLocation>
        <location evidence="1">Membrane</location>
    </subcellularLocation>
    <subcellularLocation>
        <location evidence="2">Secreted</location>
        <location evidence="2">Extracellular space</location>
        <location evidence="2">Extracellular matrix</location>
    </subcellularLocation>
</comment>
<keyword evidence="3" id="KW-0272">Extracellular matrix</keyword>
<evidence type="ECO:0000313" key="11">
    <source>
        <dbReference type="EMBL" id="VTJ54196.1"/>
    </source>
</evidence>
<sequence>MGDVRSLGQKGPPGCEDRVGHVRSLGQKGPPGCEDRVGHVRSLGQKGPPGCEGRVGDVGSLGQKGPPGCEGRVGDVGSLGQKGPPGCEDRVGDVGSLGQKGPPGCEGRVGDVGSLGQKGPPGCEGRVGDVGSLGQKGPPGCEGRVGDVGSLGQKGPPGCEGRVGEVGSLGQEGPQPCEGRVGEIGSPGQEDPPGCEGRAADVGSPVRQVPSLRGRSWQMWGPQPGGSGLGCDGLSTLCHQQSIHLSFLRTVPPYSHQSSVWFEMMRVYSWNHIILLVSDDHEGRAAQKRLETLLEERESKVRPGRRRGAPGAQEQAGRAVSVARCEHLSLHPACSAPPRLAAPAPACPRLISLAFAISRTLLRVSPCRARAEPPGAPQTPLPRPSAGPQAPRPRKVGQPALPPSRVPTSALGRLTRGWALHACGTNQIPTPEHTDTEAQPSPALLL</sequence>
<dbReference type="AlphaFoldDB" id="A0A5E4ABB2"/>
<dbReference type="Pfam" id="PF01391">
    <property type="entry name" value="Collagen"/>
    <property type="match status" value="1"/>
</dbReference>
<reference evidence="11" key="1">
    <citation type="submission" date="2019-04" db="EMBL/GenBank/DDBJ databases">
        <authorList>
            <person name="Alioto T."/>
            <person name="Alioto T."/>
        </authorList>
    </citation>
    <scope>NUCLEOTIDE SEQUENCE [LARGE SCALE GENOMIC DNA]</scope>
</reference>
<dbReference type="SUPFAM" id="SSF53822">
    <property type="entry name" value="Periplasmic binding protein-like I"/>
    <property type="match status" value="1"/>
</dbReference>
<feature type="compositionally biased region" description="Low complexity" evidence="9">
    <location>
        <begin position="309"/>
        <end position="318"/>
    </location>
</feature>
<keyword evidence="12" id="KW-1185">Reference proteome</keyword>
<evidence type="ECO:0000256" key="1">
    <source>
        <dbReference type="ARBA" id="ARBA00004370"/>
    </source>
</evidence>
<evidence type="ECO:0000256" key="3">
    <source>
        <dbReference type="ARBA" id="ARBA00022530"/>
    </source>
</evidence>
<keyword evidence="7" id="KW-0176">Collagen</keyword>